<protein>
    <submittedName>
        <fullName evidence="3">Uncharacterized protein LOC100908023</fullName>
    </submittedName>
</protein>
<dbReference type="AlphaFoldDB" id="A0AAJ6VWZ8"/>
<evidence type="ECO:0000313" key="2">
    <source>
        <dbReference type="Proteomes" id="UP000694867"/>
    </source>
</evidence>
<name>A0AAJ6VWZ8_9ACAR</name>
<sequence length="123" mass="13912">MNLALAALAVVFAVCPFFHGTEAASNAIGECGGRLIDVLVRVCKDHGDIRSDKRNDPYLMMPWGHRWTRDAKDTCAGRFANLRCMCCRSAFGPCSYEEMVVHHCQNPPQDMRERVLRINEGRR</sequence>
<dbReference type="GeneID" id="100908023"/>
<dbReference type="KEGG" id="goe:100908023"/>
<evidence type="ECO:0000313" key="3">
    <source>
        <dbReference type="RefSeq" id="XP_003741541.1"/>
    </source>
</evidence>
<proteinExistence type="predicted"/>
<keyword evidence="2" id="KW-1185">Reference proteome</keyword>
<dbReference type="Proteomes" id="UP000694867">
    <property type="component" value="Unplaced"/>
</dbReference>
<accession>A0AAJ6VWZ8</accession>
<gene>
    <name evidence="3" type="primary">LOC100908023</name>
</gene>
<keyword evidence="1" id="KW-0732">Signal</keyword>
<organism evidence="2 3">
    <name type="scientific">Galendromus occidentalis</name>
    <name type="common">western predatory mite</name>
    <dbReference type="NCBI Taxonomy" id="34638"/>
    <lineage>
        <taxon>Eukaryota</taxon>
        <taxon>Metazoa</taxon>
        <taxon>Ecdysozoa</taxon>
        <taxon>Arthropoda</taxon>
        <taxon>Chelicerata</taxon>
        <taxon>Arachnida</taxon>
        <taxon>Acari</taxon>
        <taxon>Parasitiformes</taxon>
        <taxon>Mesostigmata</taxon>
        <taxon>Gamasina</taxon>
        <taxon>Phytoseioidea</taxon>
        <taxon>Phytoseiidae</taxon>
        <taxon>Typhlodrominae</taxon>
        <taxon>Galendromus</taxon>
    </lineage>
</organism>
<feature type="signal peptide" evidence="1">
    <location>
        <begin position="1"/>
        <end position="23"/>
    </location>
</feature>
<evidence type="ECO:0000256" key="1">
    <source>
        <dbReference type="SAM" id="SignalP"/>
    </source>
</evidence>
<dbReference type="RefSeq" id="XP_003741541.1">
    <property type="nucleotide sequence ID" value="XM_003741493.1"/>
</dbReference>
<reference evidence="3" key="1">
    <citation type="submission" date="2025-08" db="UniProtKB">
        <authorList>
            <consortium name="RefSeq"/>
        </authorList>
    </citation>
    <scope>IDENTIFICATION</scope>
</reference>
<feature type="chain" id="PRO_5042558168" evidence="1">
    <location>
        <begin position="24"/>
        <end position="123"/>
    </location>
</feature>